<dbReference type="AlphaFoldDB" id="A0A026W219"/>
<dbReference type="Gene3D" id="3.30.420.10">
    <property type="entry name" value="Ribonuclease H-like superfamily/Ribonuclease H"/>
    <property type="match status" value="1"/>
</dbReference>
<protein>
    <submittedName>
        <fullName evidence="1">Uncharacterized protein</fullName>
    </submittedName>
</protein>
<dbReference type="PANTHER" id="PTHR47326:SF1">
    <property type="entry name" value="HTH PSQ-TYPE DOMAIN-CONTAINING PROTEIN"/>
    <property type="match status" value="1"/>
</dbReference>
<dbReference type="InterPro" id="IPR036397">
    <property type="entry name" value="RNaseH_sf"/>
</dbReference>
<accession>A0A026W219</accession>
<sequence>MSVHKLLKENQQHPYHYTKVHLLRRDYQPRVDFAVYYLNQVNLRPNYKSRILYTDECTFTRNGMFNIHNYHYWSNENPFLMRESTFQHRYSVNIWCGLLDDQIVSILRKIVIQI</sequence>
<dbReference type="PANTHER" id="PTHR47326">
    <property type="entry name" value="TRANSPOSABLE ELEMENT TC3 TRANSPOSASE-LIKE PROTEIN"/>
    <property type="match status" value="1"/>
</dbReference>
<evidence type="ECO:0000313" key="2">
    <source>
        <dbReference type="Proteomes" id="UP000053097"/>
    </source>
</evidence>
<reference evidence="1 2" key="1">
    <citation type="journal article" date="2014" name="Curr. Biol.">
        <title>The genome of the clonal raider ant Cerapachys biroi.</title>
        <authorList>
            <person name="Oxley P.R."/>
            <person name="Ji L."/>
            <person name="Fetter-Pruneda I."/>
            <person name="McKenzie S.K."/>
            <person name="Li C."/>
            <person name="Hu H."/>
            <person name="Zhang G."/>
            <person name="Kronauer D.J."/>
        </authorList>
    </citation>
    <scope>NUCLEOTIDE SEQUENCE [LARGE SCALE GENOMIC DNA]</scope>
</reference>
<organism evidence="1 2">
    <name type="scientific">Ooceraea biroi</name>
    <name type="common">Clonal raider ant</name>
    <name type="synonym">Cerapachys biroi</name>
    <dbReference type="NCBI Taxonomy" id="2015173"/>
    <lineage>
        <taxon>Eukaryota</taxon>
        <taxon>Metazoa</taxon>
        <taxon>Ecdysozoa</taxon>
        <taxon>Arthropoda</taxon>
        <taxon>Hexapoda</taxon>
        <taxon>Insecta</taxon>
        <taxon>Pterygota</taxon>
        <taxon>Neoptera</taxon>
        <taxon>Endopterygota</taxon>
        <taxon>Hymenoptera</taxon>
        <taxon>Apocrita</taxon>
        <taxon>Aculeata</taxon>
        <taxon>Formicoidea</taxon>
        <taxon>Formicidae</taxon>
        <taxon>Dorylinae</taxon>
        <taxon>Ooceraea</taxon>
    </lineage>
</organism>
<keyword evidence="2" id="KW-1185">Reference proteome</keyword>
<name>A0A026W219_OOCBI</name>
<dbReference type="EMBL" id="KK107540">
    <property type="protein sequence ID" value="EZA49094.1"/>
    <property type="molecule type" value="Genomic_DNA"/>
</dbReference>
<dbReference type="GO" id="GO:0003676">
    <property type="term" value="F:nucleic acid binding"/>
    <property type="evidence" value="ECO:0007669"/>
    <property type="project" value="InterPro"/>
</dbReference>
<proteinExistence type="predicted"/>
<dbReference type="Proteomes" id="UP000053097">
    <property type="component" value="Unassembled WGS sequence"/>
</dbReference>
<gene>
    <name evidence="1" type="ORF">X777_12634</name>
</gene>
<evidence type="ECO:0000313" key="1">
    <source>
        <dbReference type="EMBL" id="EZA49094.1"/>
    </source>
</evidence>